<feature type="region of interest" description="Disordered" evidence="2">
    <location>
        <begin position="211"/>
        <end position="230"/>
    </location>
</feature>
<dbReference type="InterPro" id="IPR046431">
    <property type="entry name" value="FAF_dom"/>
</dbReference>
<dbReference type="Gramene" id="PSAT_LOCUS22006_t1">
    <property type="protein sequence ID" value="CAL5202894.1"/>
    <property type="gene ID" value="PSAT_LOCUS22006"/>
</dbReference>
<dbReference type="EMBL" id="JAMSHJ010000005">
    <property type="protein sequence ID" value="KAI5407915.1"/>
    <property type="molecule type" value="Genomic_DNA"/>
</dbReference>
<name>A0A9D5AJH8_PEA</name>
<organism evidence="4 5">
    <name type="scientific">Pisum sativum</name>
    <name type="common">Garden pea</name>
    <name type="synonym">Lathyrus oleraceus</name>
    <dbReference type="NCBI Taxonomy" id="3888"/>
    <lineage>
        <taxon>Eukaryota</taxon>
        <taxon>Viridiplantae</taxon>
        <taxon>Streptophyta</taxon>
        <taxon>Embryophyta</taxon>
        <taxon>Tracheophyta</taxon>
        <taxon>Spermatophyta</taxon>
        <taxon>Magnoliopsida</taxon>
        <taxon>eudicotyledons</taxon>
        <taxon>Gunneridae</taxon>
        <taxon>Pentapetalae</taxon>
        <taxon>rosids</taxon>
        <taxon>fabids</taxon>
        <taxon>Fabales</taxon>
        <taxon>Fabaceae</taxon>
        <taxon>Papilionoideae</taxon>
        <taxon>50 kb inversion clade</taxon>
        <taxon>NPAAA clade</taxon>
        <taxon>Hologalegina</taxon>
        <taxon>IRL clade</taxon>
        <taxon>Fabeae</taxon>
        <taxon>Lathyrus</taxon>
    </lineage>
</organism>
<keyword evidence="5" id="KW-1185">Reference proteome</keyword>
<dbReference type="AlphaFoldDB" id="A0A9D5AJH8"/>
<gene>
    <name evidence="4" type="ORF">KIW84_053961</name>
</gene>
<dbReference type="OrthoDB" id="1928183at2759"/>
<dbReference type="PANTHER" id="PTHR33155">
    <property type="entry name" value="FANTASTIC FOUR-LIKE PROTEIN (DUF3049)"/>
    <property type="match status" value="1"/>
</dbReference>
<feature type="compositionally biased region" description="Acidic residues" evidence="2">
    <location>
        <begin position="211"/>
        <end position="227"/>
    </location>
</feature>
<comment type="similarity">
    <text evidence="1">Belongs to the fantastic four family.</text>
</comment>
<dbReference type="InterPro" id="IPR021410">
    <property type="entry name" value="FAF"/>
</dbReference>
<dbReference type="Pfam" id="PF11250">
    <property type="entry name" value="FAF"/>
    <property type="match status" value="1"/>
</dbReference>
<dbReference type="Gramene" id="Psat05G0396100-T1">
    <property type="protein sequence ID" value="KAI5407915.1"/>
    <property type="gene ID" value="KIW84_053961"/>
</dbReference>
<sequence>MDTLNEYLSSQAEYIASSLYSYALRAKRNRRTNNGNYRCSYRYHGLQTLVHSEDAKLPERILHCYNYNMDKTRIALSQGVKTSLLWERLSKSLWSSSPGSPRLRSTVMGDVIGTESGDCMSCDLLELLGQDQSHKKGFVFKEREKVKKEFPPAITLLRESGGVMPWCIRKECNEDGRLIFKTERVKCYYENMEAQRENGRLTMRLIHHQDNDDDDGWPIEDNDEDEEKNGYDEFEKELAKEFDSSETRKNESGRCWADFRPCVSYGGGGFARDSGSFYLGQTGSAPIAYVM</sequence>
<evidence type="ECO:0000256" key="1">
    <source>
        <dbReference type="ARBA" id="ARBA00008690"/>
    </source>
</evidence>
<feature type="domain" description="FAF" evidence="3">
    <location>
        <begin position="149"/>
        <end position="205"/>
    </location>
</feature>
<protein>
    <recommendedName>
        <fullName evidence="3">FAF domain-containing protein</fullName>
    </recommendedName>
</protein>
<evidence type="ECO:0000256" key="2">
    <source>
        <dbReference type="SAM" id="MobiDB-lite"/>
    </source>
</evidence>
<proteinExistence type="inferred from homology"/>
<comment type="caution">
    <text evidence="4">The sequence shown here is derived from an EMBL/GenBank/DDBJ whole genome shotgun (WGS) entry which is preliminary data.</text>
</comment>
<evidence type="ECO:0000313" key="5">
    <source>
        <dbReference type="Proteomes" id="UP001058974"/>
    </source>
</evidence>
<evidence type="ECO:0000259" key="3">
    <source>
        <dbReference type="Pfam" id="PF11250"/>
    </source>
</evidence>
<reference evidence="4 5" key="1">
    <citation type="journal article" date="2022" name="Nat. Genet.">
        <title>Improved pea reference genome and pan-genome highlight genomic features and evolutionary characteristics.</title>
        <authorList>
            <person name="Yang T."/>
            <person name="Liu R."/>
            <person name="Luo Y."/>
            <person name="Hu S."/>
            <person name="Wang D."/>
            <person name="Wang C."/>
            <person name="Pandey M.K."/>
            <person name="Ge S."/>
            <person name="Xu Q."/>
            <person name="Li N."/>
            <person name="Li G."/>
            <person name="Huang Y."/>
            <person name="Saxena R.K."/>
            <person name="Ji Y."/>
            <person name="Li M."/>
            <person name="Yan X."/>
            <person name="He Y."/>
            <person name="Liu Y."/>
            <person name="Wang X."/>
            <person name="Xiang C."/>
            <person name="Varshney R.K."/>
            <person name="Ding H."/>
            <person name="Gao S."/>
            <person name="Zong X."/>
        </authorList>
    </citation>
    <scope>NUCLEOTIDE SEQUENCE [LARGE SCALE GENOMIC DNA]</scope>
    <source>
        <strain evidence="4 5">cv. Zhongwan 6</strain>
    </source>
</reference>
<dbReference type="PANTHER" id="PTHR33155:SF58">
    <property type="entry name" value="DUF3049 FAMILY PROTEIN"/>
    <property type="match status" value="1"/>
</dbReference>
<accession>A0A9D5AJH8</accession>
<evidence type="ECO:0000313" key="4">
    <source>
        <dbReference type="EMBL" id="KAI5407915.1"/>
    </source>
</evidence>
<dbReference type="Proteomes" id="UP001058974">
    <property type="component" value="Chromosome 5"/>
</dbReference>